<dbReference type="Proteomes" id="UP000307747">
    <property type="component" value="Unassembled WGS sequence"/>
</dbReference>
<evidence type="ECO:0000313" key="1">
    <source>
        <dbReference type="EMBL" id="TLP90117.1"/>
    </source>
</evidence>
<reference evidence="1 2" key="1">
    <citation type="submission" date="2019-05" db="EMBL/GenBank/DDBJ databases">
        <title>The metagenome of a microbial culture collection derived from dairy environment covers the genomic content of the human microbiome.</title>
        <authorList>
            <person name="Roder T."/>
            <person name="Wuthrich D."/>
            <person name="Sattari Z."/>
            <person name="Von Ah U."/>
            <person name="Bar C."/>
            <person name="Ronchi F."/>
            <person name="Macpherson A.J."/>
            <person name="Ganal-Vonarburg S.C."/>
            <person name="Bruggmann R."/>
            <person name="Vergeres G."/>
        </authorList>
    </citation>
    <scope>NUCLEOTIDE SEQUENCE [LARGE SCALE GENOMIC DNA]</scope>
    <source>
        <strain evidence="1 2">FAM 20833</strain>
    </source>
</reference>
<sequence length="266" mass="30037">MIFHVRSIGPIAQEILEQQQGFYVHSIFEKGFNIVNDDQKLIFIGSDENGTFPFGVTVDHQTKKQLLENITVKQPIKVTANAIFINNNCQLVWRNQAVHASSVELNSNSLLWSKLHENITIYDFSEYNNGDFSYLKMQSIMETLKQADDKTVESSLRYLIGRGQGLTPSGDDILTGMLFVHFMKPFIFDGNLKIIQELIQEQLTTIVATAFLDSALKKLFSSKILVLQQQPTVYHMNQLLEVGSSSGKDTLYGIFIATTLRSGAYE</sequence>
<proteinExistence type="predicted"/>
<comment type="caution">
    <text evidence="1">The sequence shown here is derived from an EMBL/GenBank/DDBJ whole genome shotgun (WGS) entry which is preliminary data.</text>
</comment>
<accession>A0A5R9B4Q4</accession>
<name>A0A5R9B4Q4_STAXY</name>
<dbReference type="Pfam" id="PF11392">
    <property type="entry name" value="AllH"/>
    <property type="match status" value="1"/>
</dbReference>
<organism evidence="1 2">
    <name type="scientific">Staphylococcus xylosus</name>
    <dbReference type="NCBI Taxonomy" id="1288"/>
    <lineage>
        <taxon>Bacteria</taxon>
        <taxon>Bacillati</taxon>
        <taxon>Bacillota</taxon>
        <taxon>Bacilli</taxon>
        <taxon>Bacillales</taxon>
        <taxon>Staphylococcaceae</taxon>
        <taxon>Staphylococcus</taxon>
    </lineage>
</organism>
<protein>
    <submittedName>
        <fullName evidence="1">DUF2877 domain-containing protein</fullName>
    </submittedName>
</protein>
<dbReference type="InterPro" id="IPR021530">
    <property type="entry name" value="AllH-like"/>
</dbReference>
<dbReference type="EMBL" id="VBTJ01000002">
    <property type="protein sequence ID" value="TLP90117.1"/>
    <property type="molecule type" value="Genomic_DNA"/>
</dbReference>
<dbReference type="OrthoDB" id="4933449at2"/>
<gene>
    <name evidence="1" type="ORF">FEZ53_11790</name>
</gene>
<dbReference type="AlphaFoldDB" id="A0A5R9B4Q4"/>
<evidence type="ECO:0000313" key="2">
    <source>
        <dbReference type="Proteomes" id="UP000307747"/>
    </source>
</evidence>